<reference evidence="7 8" key="1">
    <citation type="submission" date="2016-10" db="EMBL/GenBank/DDBJ databases">
        <authorList>
            <person name="de Groot N.N."/>
        </authorList>
    </citation>
    <scope>NUCLEOTIDE SEQUENCE [LARGE SCALE GENOMIC DNA]</scope>
    <source>
        <strain evidence="7 8">DSM 23126</strain>
    </source>
</reference>
<accession>A0A1H2UTM1</accession>
<dbReference type="GO" id="GO:0016020">
    <property type="term" value="C:membrane"/>
    <property type="evidence" value="ECO:0007669"/>
    <property type="project" value="InterPro"/>
</dbReference>
<organism evidence="7 8">
    <name type="scientific">Marinococcus luteus</name>
    <dbReference type="NCBI Taxonomy" id="1122204"/>
    <lineage>
        <taxon>Bacteria</taxon>
        <taxon>Bacillati</taxon>
        <taxon>Bacillota</taxon>
        <taxon>Bacilli</taxon>
        <taxon>Bacillales</taxon>
        <taxon>Bacillaceae</taxon>
        <taxon>Marinococcus</taxon>
    </lineage>
</organism>
<dbReference type="Proteomes" id="UP000199488">
    <property type="component" value="Unassembled WGS sequence"/>
</dbReference>
<dbReference type="AlphaFoldDB" id="A0A1H2UTM1"/>
<dbReference type="InterPro" id="IPR036662">
    <property type="entry name" value="PTS_EIIA_man-typ_sf"/>
</dbReference>
<dbReference type="STRING" id="1122204.SAMN05421781_1892"/>
<keyword evidence="8" id="KW-1185">Reference proteome</keyword>
<dbReference type="InterPro" id="IPR004701">
    <property type="entry name" value="PTS_EIIA_man-typ"/>
</dbReference>
<dbReference type="NCBIfam" id="TIGR02364">
    <property type="entry name" value="dha_pts"/>
    <property type="match status" value="1"/>
</dbReference>
<evidence type="ECO:0000256" key="3">
    <source>
        <dbReference type="ARBA" id="ARBA00012095"/>
    </source>
</evidence>
<keyword evidence="4" id="KW-0808">Transferase</keyword>
<proteinExistence type="predicted"/>
<evidence type="ECO:0000256" key="1">
    <source>
        <dbReference type="ARBA" id="ARBA00001113"/>
    </source>
</evidence>
<dbReference type="SUPFAM" id="SSF53062">
    <property type="entry name" value="PTS system fructose IIA component-like"/>
    <property type="match status" value="1"/>
</dbReference>
<evidence type="ECO:0000313" key="7">
    <source>
        <dbReference type="EMBL" id="SDW59440.1"/>
    </source>
</evidence>
<dbReference type="InterPro" id="IPR039643">
    <property type="entry name" value="DhaM"/>
</dbReference>
<sequence>MAKVSIIVISHSKELADGIVDLVSQTKQEDVAIAAAGGTEDGEIGTSVDRITGAVESVTTEEGVLLLFDIGSALMNAEMALEMLPELEGRITIADAPLVEGAYIAAVEAGMGKTLEEVKKAAESAKEWKKIED</sequence>
<comment type="catalytic activity">
    <reaction evidence="1">
        <text>dihydroxyacetone + phosphoenolpyruvate = dihydroxyacetone phosphate + pyruvate</text>
        <dbReference type="Rhea" id="RHEA:18381"/>
        <dbReference type="ChEBI" id="CHEBI:15361"/>
        <dbReference type="ChEBI" id="CHEBI:16016"/>
        <dbReference type="ChEBI" id="CHEBI:57642"/>
        <dbReference type="ChEBI" id="CHEBI:58702"/>
        <dbReference type="EC" id="2.7.1.121"/>
    </reaction>
</comment>
<evidence type="ECO:0000256" key="5">
    <source>
        <dbReference type="ARBA" id="ARBA00046577"/>
    </source>
</evidence>
<comment type="function">
    <text evidence="2">Component of the dihydroxyacetone kinase complex, which is responsible for the phosphoenolpyruvate (PEP)-dependent phosphorylation of dihydroxyacetone. DhaM serves as the phosphoryl donor. Is phosphorylated by phosphoenolpyruvate in an EI- and HPr-dependent reaction, and a phosphorelay system on histidine residues finally leads to phosphoryl transfer to DhaL and dihydroxyacetone.</text>
</comment>
<dbReference type="EMBL" id="FNNC01000003">
    <property type="protein sequence ID" value="SDW59440.1"/>
    <property type="molecule type" value="Genomic_DNA"/>
</dbReference>
<gene>
    <name evidence="7" type="ORF">SAMN05421781_1892</name>
</gene>
<dbReference type="PANTHER" id="PTHR38594">
    <property type="entry name" value="PEP-DEPENDENT DIHYDROXYACETONE KINASE, PHOSPHORYL DONOR SUBUNIT DHAM"/>
    <property type="match status" value="1"/>
</dbReference>
<evidence type="ECO:0000259" key="6">
    <source>
        <dbReference type="PROSITE" id="PS51096"/>
    </source>
</evidence>
<protein>
    <recommendedName>
        <fullName evidence="3">phosphoenolpyruvate--glycerone phosphotransferase</fullName>
        <ecNumber evidence="3">2.7.1.121</ecNumber>
    </recommendedName>
</protein>
<dbReference type="PROSITE" id="PS51096">
    <property type="entry name" value="PTS_EIIA_TYPE_4"/>
    <property type="match status" value="1"/>
</dbReference>
<feature type="domain" description="PTS EIIA type-4" evidence="6">
    <location>
        <begin position="3"/>
        <end position="129"/>
    </location>
</feature>
<name>A0A1H2UTM1_9BACI</name>
<dbReference type="PANTHER" id="PTHR38594:SF1">
    <property type="entry name" value="PEP-DEPENDENT DIHYDROXYACETONE KINASE, PHOSPHORYL DONOR SUBUNIT DHAM"/>
    <property type="match status" value="1"/>
</dbReference>
<dbReference type="GO" id="GO:0019563">
    <property type="term" value="P:glycerol catabolic process"/>
    <property type="evidence" value="ECO:0007669"/>
    <property type="project" value="InterPro"/>
</dbReference>
<dbReference type="GO" id="GO:0009401">
    <property type="term" value="P:phosphoenolpyruvate-dependent sugar phosphotransferase system"/>
    <property type="evidence" value="ECO:0007669"/>
    <property type="project" value="InterPro"/>
</dbReference>
<dbReference type="Pfam" id="PF03610">
    <property type="entry name" value="EIIA-man"/>
    <property type="match status" value="1"/>
</dbReference>
<dbReference type="GO" id="GO:0047324">
    <property type="term" value="F:phosphoenolpyruvate-glycerone phosphotransferase activity"/>
    <property type="evidence" value="ECO:0007669"/>
    <property type="project" value="UniProtKB-EC"/>
</dbReference>
<keyword evidence="7" id="KW-0418">Kinase</keyword>
<dbReference type="InterPro" id="IPR012844">
    <property type="entry name" value="DhaM_N"/>
</dbReference>
<evidence type="ECO:0000256" key="4">
    <source>
        <dbReference type="ARBA" id="ARBA00022679"/>
    </source>
</evidence>
<dbReference type="OrthoDB" id="7065393at2"/>
<dbReference type="Gene3D" id="3.40.50.510">
    <property type="entry name" value="Phosphotransferase system, mannose-type IIA component"/>
    <property type="match status" value="1"/>
</dbReference>
<dbReference type="EC" id="2.7.1.121" evidence="3"/>
<evidence type="ECO:0000256" key="2">
    <source>
        <dbReference type="ARBA" id="ARBA00002788"/>
    </source>
</evidence>
<dbReference type="RefSeq" id="WP_091614182.1">
    <property type="nucleotide sequence ID" value="NZ_FNNC01000003.1"/>
</dbReference>
<comment type="subunit">
    <text evidence="5">Homodimer. The dihydroxyacetone kinase complex is composed of a homodimer of DhaM, a homodimer of DhaK and the subunit DhaL.</text>
</comment>
<evidence type="ECO:0000313" key="8">
    <source>
        <dbReference type="Proteomes" id="UP000199488"/>
    </source>
</evidence>